<evidence type="ECO:0000259" key="17">
    <source>
        <dbReference type="Pfam" id="PF22461"/>
    </source>
</evidence>
<evidence type="ECO:0000259" key="15">
    <source>
        <dbReference type="Pfam" id="PF02563"/>
    </source>
</evidence>
<evidence type="ECO:0000256" key="13">
    <source>
        <dbReference type="ARBA" id="ARBA00023237"/>
    </source>
</evidence>
<feature type="domain" description="Soluble ligand binding" evidence="16">
    <location>
        <begin position="483"/>
        <end position="529"/>
    </location>
</feature>
<evidence type="ECO:0000256" key="3">
    <source>
        <dbReference type="ARBA" id="ARBA00022448"/>
    </source>
</evidence>
<dbReference type="InterPro" id="IPR054765">
    <property type="entry name" value="SLBB_dom"/>
</dbReference>
<evidence type="ECO:0000256" key="8">
    <source>
        <dbReference type="ARBA" id="ARBA00023047"/>
    </source>
</evidence>
<organism evidence="18 19">
    <name type="scientific">Flavobacterium polysaccharolyticum</name>
    <dbReference type="NCBI Taxonomy" id="3133148"/>
    <lineage>
        <taxon>Bacteria</taxon>
        <taxon>Pseudomonadati</taxon>
        <taxon>Bacteroidota</taxon>
        <taxon>Flavobacteriia</taxon>
        <taxon>Flavobacteriales</taxon>
        <taxon>Flavobacteriaceae</taxon>
        <taxon>Flavobacterium</taxon>
    </lineage>
</organism>
<evidence type="ECO:0000259" key="16">
    <source>
        <dbReference type="Pfam" id="PF10531"/>
    </source>
</evidence>
<keyword evidence="3" id="KW-0813">Transport</keyword>
<evidence type="ECO:0000313" key="18">
    <source>
        <dbReference type="EMBL" id="MEM0575293.1"/>
    </source>
</evidence>
<feature type="domain" description="Soluble ligand binding" evidence="16">
    <location>
        <begin position="309"/>
        <end position="356"/>
    </location>
</feature>
<evidence type="ECO:0000256" key="7">
    <source>
        <dbReference type="ARBA" id="ARBA00022729"/>
    </source>
</evidence>
<dbReference type="PANTHER" id="PTHR33619:SF3">
    <property type="entry name" value="POLYSACCHARIDE EXPORT PROTEIN GFCE-RELATED"/>
    <property type="match status" value="1"/>
</dbReference>
<keyword evidence="19" id="KW-1185">Reference proteome</keyword>
<keyword evidence="12" id="KW-0564">Palmitate</keyword>
<evidence type="ECO:0000256" key="10">
    <source>
        <dbReference type="ARBA" id="ARBA00023114"/>
    </source>
</evidence>
<feature type="domain" description="Polysaccharide export protein N-terminal" evidence="15">
    <location>
        <begin position="142"/>
        <end position="218"/>
    </location>
</feature>
<evidence type="ECO:0000256" key="6">
    <source>
        <dbReference type="ARBA" id="ARBA00022692"/>
    </source>
</evidence>
<comment type="subcellular location">
    <subcellularLocation>
        <location evidence="1">Cell outer membrane</location>
        <topology evidence="1">Multi-pass membrane protein</topology>
    </subcellularLocation>
</comment>
<name>A0ABU9NIY3_9FLAO</name>
<proteinExistence type="inferred from homology"/>
<dbReference type="Pfam" id="PF10531">
    <property type="entry name" value="SLBB"/>
    <property type="match status" value="4"/>
</dbReference>
<evidence type="ECO:0000256" key="11">
    <source>
        <dbReference type="ARBA" id="ARBA00023136"/>
    </source>
</evidence>
<evidence type="ECO:0000256" key="12">
    <source>
        <dbReference type="ARBA" id="ARBA00023139"/>
    </source>
</evidence>
<sequence length="800" mass="88329">MKKIILAFVLVLAFLQPYMLVAQDLLKSQNLSAVIVDNLKDTDILKIKAQLKANNLSIDQAETMALSKGMSATEFGKLKLRLQEENQEQVLTKSEPLSFQEGRVKEKAAAGKVKDTTIARIFGTELFDNPTLNFEPDLKLATPVNYVLGPGDELQVAIYGVQEYSGSLAVSPEGKVSIPYVGQLYVSGMTVEAATAKIKGAVAKVYSTVRNGQSTLSVSLGRIRTIKITVIGGKQPGNYSVSSLGTVYHALHLAGGPGINGSFRNIELIRNNKLLRNIDLYRFLVSGNASDNIGLKDNDVIRIPSYSNRVTIEGEVKRAGIFELKSGESFKDLLRYASGFTDMAYTASVQVLQKTAKELKVEDIKSSSFGSYLPKTGDFFKVAEILNRFENKIAIQGAVFRPSIYSFYSGMRVMDLIKLAEGLKEDAYLKRARISRLKSDLTTEVISIALDQALNNQNQANILLQKDDEVTIYSVNDFVEDYVVTIEGEIKKPGAYAYLENLTLNDLLIEAGGLKDAASKRVEIARMKKAEEIDDKDLNRVELIQLDIDPKSNEQLTNFSLQPFDVVTIRRIGLYEKPQTVSVEGAVAYPGKYVISTKNETIYDVISRAGGLLSKANIFGVKVIRSIKQKQINDLKRVNTGDESNKEELKDIIAQNLNQTIIPIDWDQIEKDPRHRSNIVLQAGDKIQVADYDGSVKVSGNVVLMSEIPFHKGKGFAYYFNAVGGVDDKGWKKKSYIVYPNGKAATTSSFLFFTSYPKVIAGSQIIVPEKPERQKMTTGEWVSIGSVITSLALLVVTAFK</sequence>
<keyword evidence="4" id="KW-1134">Transmembrane beta strand</keyword>
<dbReference type="Proteomes" id="UP001468798">
    <property type="component" value="Unassembled WGS sequence"/>
</dbReference>
<keyword evidence="6" id="KW-0812">Transmembrane</keyword>
<dbReference type="Gene3D" id="3.30.1950.10">
    <property type="entry name" value="wza like domain"/>
    <property type="match status" value="1"/>
</dbReference>
<evidence type="ECO:0000256" key="9">
    <source>
        <dbReference type="ARBA" id="ARBA00023065"/>
    </source>
</evidence>
<keyword evidence="7" id="KW-0732">Signal</keyword>
<evidence type="ECO:0000256" key="5">
    <source>
        <dbReference type="ARBA" id="ARBA00022597"/>
    </source>
</evidence>
<protein>
    <submittedName>
        <fullName evidence="18">SLBB domain-containing protein</fullName>
    </submittedName>
</protein>
<feature type="domain" description="Soluble ligand binding" evidence="16">
    <location>
        <begin position="393"/>
        <end position="437"/>
    </location>
</feature>
<dbReference type="Gene3D" id="3.10.560.10">
    <property type="entry name" value="Outer membrane lipoprotein wza domain like"/>
    <property type="match status" value="6"/>
</dbReference>
<comment type="similarity">
    <text evidence="2">Belongs to the BexD/CtrA/VexA family.</text>
</comment>
<feature type="domain" description="SLBB" evidence="17">
    <location>
        <begin position="579"/>
        <end position="634"/>
    </location>
</feature>
<accession>A0ABU9NIY3</accession>
<dbReference type="InterPro" id="IPR003715">
    <property type="entry name" value="Poly_export_N"/>
</dbReference>
<evidence type="ECO:0000256" key="4">
    <source>
        <dbReference type="ARBA" id="ARBA00022452"/>
    </source>
</evidence>
<keyword evidence="5" id="KW-0762">Sugar transport</keyword>
<dbReference type="Pfam" id="PF02563">
    <property type="entry name" value="Poly_export"/>
    <property type="match status" value="1"/>
</dbReference>
<dbReference type="PANTHER" id="PTHR33619">
    <property type="entry name" value="POLYSACCHARIDE EXPORT PROTEIN GFCE-RELATED"/>
    <property type="match status" value="1"/>
</dbReference>
<feature type="domain" description="Soluble ligand binding" evidence="16">
    <location>
        <begin position="234"/>
        <end position="271"/>
    </location>
</feature>
<evidence type="ECO:0000313" key="19">
    <source>
        <dbReference type="Proteomes" id="UP001468798"/>
    </source>
</evidence>
<reference evidence="18 19" key="1">
    <citation type="submission" date="2024-03" db="EMBL/GenBank/DDBJ databases">
        <title>Two novel species of the genus Flavobacterium exhibiting potentially degradation of complex polysaccharides.</title>
        <authorList>
            <person name="Lian X."/>
        </authorList>
    </citation>
    <scope>NUCLEOTIDE SEQUENCE [LARGE SCALE GENOMIC DNA]</scope>
    <source>
        <strain evidence="18 19">N6</strain>
    </source>
</reference>
<evidence type="ECO:0000256" key="2">
    <source>
        <dbReference type="ARBA" id="ARBA00009450"/>
    </source>
</evidence>
<evidence type="ECO:0000256" key="14">
    <source>
        <dbReference type="ARBA" id="ARBA00023288"/>
    </source>
</evidence>
<dbReference type="InterPro" id="IPR019554">
    <property type="entry name" value="Soluble_ligand-bd"/>
</dbReference>
<comment type="caution">
    <text evidence="18">The sequence shown here is derived from an EMBL/GenBank/DDBJ whole genome shotgun (WGS) entry which is preliminary data.</text>
</comment>
<dbReference type="RefSeq" id="WP_342690420.1">
    <property type="nucleotide sequence ID" value="NZ_JBCGDP010000002.1"/>
</dbReference>
<dbReference type="Pfam" id="PF22461">
    <property type="entry name" value="SLBB_2"/>
    <property type="match status" value="1"/>
</dbReference>
<dbReference type="EMBL" id="JBCGDP010000002">
    <property type="protein sequence ID" value="MEM0575293.1"/>
    <property type="molecule type" value="Genomic_DNA"/>
</dbReference>
<dbReference type="InterPro" id="IPR049712">
    <property type="entry name" value="Poly_export"/>
</dbReference>
<evidence type="ECO:0000256" key="1">
    <source>
        <dbReference type="ARBA" id="ARBA00004571"/>
    </source>
</evidence>
<gene>
    <name evidence="18" type="ORF">WFZ86_02195</name>
</gene>
<keyword evidence="13" id="KW-0998">Cell outer membrane</keyword>
<keyword evidence="9" id="KW-0406">Ion transport</keyword>
<keyword evidence="8" id="KW-0625">Polysaccharide transport</keyword>
<keyword evidence="14" id="KW-0449">Lipoprotein</keyword>
<keyword evidence="11" id="KW-0472">Membrane</keyword>
<keyword evidence="10" id="KW-0626">Porin</keyword>